<reference evidence="1" key="1">
    <citation type="submission" date="2019-08" db="EMBL/GenBank/DDBJ databases">
        <title>The genome of the North American firefly Photinus pyralis.</title>
        <authorList>
            <consortium name="Photinus pyralis genome working group"/>
            <person name="Fallon T.R."/>
            <person name="Sander Lower S.E."/>
            <person name="Weng J.-K."/>
        </authorList>
    </citation>
    <scope>NUCLEOTIDE SEQUENCE</scope>
    <source>
        <strain evidence="1">TRF0915ILg1</strain>
        <tissue evidence="1">Whole body</tissue>
    </source>
</reference>
<evidence type="ECO:0000313" key="1">
    <source>
        <dbReference type="EMBL" id="KAF2883347.1"/>
    </source>
</evidence>
<dbReference type="Proteomes" id="UP000801492">
    <property type="component" value="Unassembled WGS sequence"/>
</dbReference>
<sequence>MDLWRKLEATRIARAFKDRFIPPSINDETGIITVLQVQRVMGPKEHKQVGQITSRVRSELVTMVGVVNYKVTTVLHVYGAVCDCVADQ</sequence>
<gene>
    <name evidence="1" type="ORF">ILUMI_22849</name>
</gene>
<accession>A0A8K0G062</accession>
<dbReference type="EMBL" id="VTPC01090436">
    <property type="protein sequence ID" value="KAF2883347.1"/>
    <property type="molecule type" value="Genomic_DNA"/>
</dbReference>
<proteinExistence type="predicted"/>
<keyword evidence="2" id="KW-1185">Reference proteome</keyword>
<name>A0A8K0G062_IGNLU</name>
<dbReference type="AlphaFoldDB" id="A0A8K0G062"/>
<evidence type="ECO:0000313" key="2">
    <source>
        <dbReference type="Proteomes" id="UP000801492"/>
    </source>
</evidence>
<comment type="caution">
    <text evidence="1">The sequence shown here is derived from an EMBL/GenBank/DDBJ whole genome shotgun (WGS) entry which is preliminary data.</text>
</comment>
<organism evidence="1 2">
    <name type="scientific">Ignelater luminosus</name>
    <name type="common">Cucubano</name>
    <name type="synonym">Pyrophorus luminosus</name>
    <dbReference type="NCBI Taxonomy" id="2038154"/>
    <lineage>
        <taxon>Eukaryota</taxon>
        <taxon>Metazoa</taxon>
        <taxon>Ecdysozoa</taxon>
        <taxon>Arthropoda</taxon>
        <taxon>Hexapoda</taxon>
        <taxon>Insecta</taxon>
        <taxon>Pterygota</taxon>
        <taxon>Neoptera</taxon>
        <taxon>Endopterygota</taxon>
        <taxon>Coleoptera</taxon>
        <taxon>Polyphaga</taxon>
        <taxon>Elateriformia</taxon>
        <taxon>Elateroidea</taxon>
        <taxon>Elateridae</taxon>
        <taxon>Agrypninae</taxon>
        <taxon>Pyrophorini</taxon>
        <taxon>Ignelater</taxon>
    </lineage>
</organism>
<protein>
    <submittedName>
        <fullName evidence="1">Uncharacterized protein</fullName>
    </submittedName>
</protein>